<dbReference type="Proteomes" id="UP001646157">
    <property type="component" value="Unassembled WGS sequence"/>
</dbReference>
<keyword evidence="5" id="KW-1003">Cell membrane</keyword>
<feature type="transmembrane region" description="Helical" evidence="5">
    <location>
        <begin position="188"/>
        <end position="206"/>
    </location>
</feature>
<proteinExistence type="inferred from homology"/>
<dbReference type="NCBIfam" id="TIGR00945">
    <property type="entry name" value="tatC"/>
    <property type="match status" value="1"/>
</dbReference>
<keyword evidence="3 5" id="KW-1133">Transmembrane helix</keyword>
<evidence type="ECO:0000256" key="1">
    <source>
        <dbReference type="ARBA" id="ARBA00004141"/>
    </source>
</evidence>
<accession>A0ABS2NCA1</accession>
<keyword evidence="2 5" id="KW-0812">Transmembrane</keyword>
<keyword evidence="5" id="KW-0813">Transport</keyword>
<evidence type="ECO:0000256" key="5">
    <source>
        <dbReference type="HAMAP-Rule" id="MF_00902"/>
    </source>
</evidence>
<comment type="similarity">
    <text evidence="5">Belongs to the TatC family.</text>
</comment>
<evidence type="ECO:0000313" key="6">
    <source>
        <dbReference type="EMBL" id="MBM7585463.1"/>
    </source>
</evidence>
<comment type="subcellular location">
    <subcellularLocation>
        <location evidence="5">Cell membrane</location>
        <topology evidence="5">Multi-pass membrane protein</topology>
    </subcellularLocation>
    <subcellularLocation>
        <location evidence="1">Membrane</location>
        <topology evidence="1">Multi-pass membrane protein</topology>
    </subcellularLocation>
</comment>
<dbReference type="EMBL" id="JAFBDZ010000002">
    <property type="protein sequence ID" value="MBM7585463.1"/>
    <property type="molecule type" value="Genomic_DNA"/>
</dbReference>
<dbReference type="PROSITE" id="PS01218">
    <property type="entry name" value="TATC"/>
    <property type="match status" value="1"/>
</dbReference>
<evidence type="ECO:0000313" key="7">
    <source>
        <dbReference type="Proteomes" id="UP001646157"/>
    </source>
</evidence>
<dbReference type="PANTHER" id="PTHR30371">
    <property type="entry name" value="SEC-INDEPENDENT PROTEIN TRANSLOCASE PROTEIN TATC"/>
    <property type="match status" value="1"/>
</dbReference>
<organism evidence="6 7">
    <name type="scientific">Rossellomorea pakistanensis</name>
    <dbReference type="NCBI Taxonomy" id="992288"/>
    <lineage>
        <taxon>Bacteria</taxon>
        <taxon>Bacillati</taxon>
        <taxon>Bacillota</taxon>
        <taxon>Bacilli</taxon>
        <taxon>Bacillales</taxon>
        <taxon>Bacillaceae</taxon>
        <taxon>Rossellomorea</taxon>
    </lineage>
</organism>
<dbReference type="PANTHER" id="PTHR30371:SF4">
    <property type="entry name" value="SEC-INDEPENDENT PROTEIN TRANSLOCASE PROTEIN TATCD"/>
    <property type="match status" value="1"/>
</dbReference>
<feature type="transmembrane region" description="Helical" evidence="5">
    <location>
        <begin position="106"/>
        <end position="127"/>
    </location>
</feature>
<comment type="function">
    <text evidence="5">Part of the twin-arginine translocation (Tat) system that transports large folded proteins containing a characteristic twin-arginine motif in their signal peptide across membranes.</text>
</comment>
<dbReference type="PRINTS" id="PR01840">
    <property type="entry name" value="TATCFAMILY"/>
</dbReference>
<comment type="caution">
    <text evidence="6">The sequence shown here is derived from an EMBL/GenBank/DDBJ whole genome shotgun (WGS) entry which is preliminary data.</text>
</comment>
<name>A0ABS2NCA1_9BACI</name>
<feature type="transmembrane region" description="Helical" evidence="5">
    <location>
        <begin position="20"/>
        <end position="41"/>
    </location>
</feature>
<keyword evidence="7" id="KW-1185">Reference proteome</keyword>
<dbReference type="Pfam" id="PF00902">
    <property type="entry name" value="TatC"/>
    <property type="match status" value="1"/>
</dbReference>
<feature type="transmembrane region" description="Helical" evidence="5">
    <location>
        <begin position="212"/>
        <end position="230"/>
    </location>
</feature>
<protein>
    <recommendedName>
        <fullName evidence="5">Sec-independent protein translocase protein TatC</fullName>
    </recommendedName>
</protein>
<reference evidence="6 7" key="1">
    <citation type="submission" date="2021-01" db="EMBL/GenBank/DDBJ databases">
        <title>Genomic Encyclopedia of Type Strains, Phase IV (KMG-IV): sequencing the most valuable type-strain genomes for metagenomic binning, comparative biology and taxonomic classification.</title>
        <authorList>
            <person name="Goeker M."/>
        </authorList>
    </citation>
    <scope>NUCLEOTIDE SEQUENCE [LARGE SCALE GENOMIC DNA]</scope>
    <source>
        <strain evidence="6 7">DSM 24834</strain>
    </source>
</reference>
<sequence>MIDEEVELIAHLEEMRKRIIYVLCSFLTFFIFSFIFVEHVYNWLVKDLEFKLALLGPGDILWIYFKISAVCSIALTTPLAAYHVWRFVFPALQKHERKATFMLIPALFLLFMIGISFGYFLVFPIVLSFMQELAGDGFQQFYTTEKYFSFLLSLTVPFGLLFELPVVILFLTAIGILNPQSLKKFRKIAYFIITVTSVLITPPDFISDILVLVPLILIYELSINLSSFIYRKRLQKTEAFTSI</sequence>
<keyword evidence="5" id="KW-0811">Translocation</keyword>
<dbReference type="RefSeq" id="WP_205171444.1">
    <property type="nucleotide sequence ID" value="NZ_JAFBDZ010000002.1"/>
</dbReference>
<feature type="transmembrane region" description="Helical" evidence="5">
    <location>
        <begin position="147"/>
        <end position="176"/>
    </location>
</feature>
<dbReference type="InterPro" id="IPR019820">
    <property type="entry name" value="Sec-indep_translocase_CS"/>
</dbReference>
<gene>
    <name evidence="5" type="primary">tatC</name>
    <name evidence="6" type="ORF">JOC86_002005</name>
</gene>
<keyword evidence="5" id="KW-0653">Protein transport</keyword>
<evidence type="ECO:0000256" key="2">
    <source>
        <dbReference type="ARBA" id="ARBA00022692"/>
    </source>
</evidence>
<feature type="transmembrane region" description="Helical" evidence="5">
    <location>
        <begin position="61"/>
        <end position="85"/>
    </location>
</feature>
<dbReference type="InterPro" id="IPR002033">
    <property type="entry name" value="TatC"/>
</dbReference>
<evidence type="ECO:0000256" key="4">
    <source>
        <dbReference type="ARBA" id="ARBA00023136"/>
    </source>
</evidence>
<evidence type="ECO:0000256" key="3">
    <source>
        <dbReference type="ARBA" id="ARBA00022989"/>
    </source>
</evidence>
<keyword evidence="4 5" id="KW-0472">Membrane</keyword>
<comment type="subunit">
    <text evidence="5">Forms a complex with TatA.</text>
</comment>
<dbReference type="HAMAP" id="MF_00902">
    <property type="entry name" value="TatC"/>
    <property type="match status" value="1"/>
</dbReference>